<protein>
    <submittedName>
        <fullName evidence="7">Membrane protein</fullName>
    </submittedName>
</protein>
<keyword evidence="4 5" id="KW-0472">Membrane</keyword>
<evidence type="ECO:0000259" key="6">
    <source>
        <dbReference type="Pfam" id="PF04932"/>
    </source>
</evidence>
<reference evidence="7 8" key="1">
    <citation type="journal article" date="2010" name="Microb. Ecol.">
        <title>Comparative genome analysis of Prevotella ruminicola and Prevotella bryantii: insights into their environmental niche.</title>
        <authorList>
            <consortium name="North American Consortium for Rumen Bacteria"/>
            <person name="Purushe J."/>
            <person name="Fouts D.E."/>
            <person name="Morrison M."/>
            <person name="White B.A."/>
            <person name="Mackie R.I."/>
            <person name="Coutinho P.M."/>
            <person name="Henrissat B."/>
            <person name="Nelson K.E."/>
        </authorList>
    </citation>
    <scope>NUCLEOTIDE SEQUENCE [LARGE SCALE GENOMIC DNA]</scope>
    <source>
        <strain evidence="8">ATCC 19189 / JCM 8958 / 23</strain>
    </source>
</reference>
<evidence type="ECO:0000256" key="3">
    <source>
        <dbReference type="ARBA" id="ARBA00022989"/>
    </source>
</evidence>
<dbReference type="KEGG" id="pru:PRU_1384"/>
<keyword evidence="2 5" id="KW-0812">Transmembrane</keyword>
<keyword evidence="8" id="KW-1185">Reference proteome</keyword>
<dbReference type="InterPro" id="IPR007016">
    <property type="entry name" value="O-antigen_ligase-rel_domated"/>
</dbReference>
<proteinExistence type="predicted"/>
<evidence type="ECO:0000256" key="1">
    <source>
        <dbReference type="ARBA" id="ARBA00004141"/>
    </source>
</evidence>
<gene>
    <name evidence="7" type="ordered locus">PRU_1384</name>
</gene>
<feature type="transmembrane region" description="Helical" evidence="5">
    <location>
        <begin position="42"/>
        <end position="60"/>
    </location>
</feature>
<accession>D5ESU2</accession>
<evidence type="ECO:0000313" key="7">
    <source>
        <dbReference type="EMBL" id="ADE82038.1"/>
    </source>
</evidence>
<feature type="transmembrane region" description="Helical" evidence="5">
    <location>
        <begin position="237"/>
        <end position="255"/>
    </location>
</feature>
<feature type="transmembrane region" description="Helical" evidence="5">
    <location>
        <begin position="149"/>
        <end position="171"/>
    </location>
</feature>
<feature type="transmembrane region" description="Helical" evidence="5">
    <location>
        <begin position="458"/>
        <end position="481"/>
    </location>
</feature>
<dbReference type="Pfam" id="PF04932">
    <property type="entry name" value="Wzy_C"/>
    <property type="match status" value="1"/>
</dbReference>
<dbReference type="eggNOG" id="COG3307">
    <property type="taxonomic scope" value="Bacteria"/>
</dbReference>
<feature type="transmembrane region" description="Helical" evidence="5">
    <location>
        <begin position="405"/>
        <end position="428"/>
    </location>
</feature>
<feature type="transmembrane region" description="Helical" evidence="5">
    <location>
        <begin position="267"/>
        <end position="300"/>
    </location>
</feature>
<evidence type="ECO:0000256" key="2">
    <source>
        <dbReference type="ARBA" id="ARBA00022692"/>
    </source>
</evidence>
<dbReference type="RefSeq" id="WP_013064025.1">
    <property type="nucleotide sequence ID" value="NC_014033.1"/>
</dbReference>
<dbReference type="AlphaFoldDB" id="D5ESU2"/>
<dbReference type="EMBL" id="CP002006">
    <property type="protein sequence ID" value="ADE82038.1"/>
    <property type="molecule type" value="Genomic_DNA"/>
</dbReference>
<dbReference type="STRING" id="264731.PRU_1384"/>
<dbReference type="GO" id="GO:0016020">
    <property type="term" value="C:membrane"/>
    <property type="evidence" value="ECO:0007669"/>
    <property type="project" value="UniProtKB-SubCell"/>
</dbReference>
<evidence type="ECO:0000256" key="5">
    <source>
        <dbReference type="SAM" id="Phobius"/>
    </source>
</evidence>
<organism evidence="7 8">
    <name type="scientific">Xylanibacter ruminicola (strain ATCC 19189 / DSM 19721 / CIP 105475 / JCM 8958 / 23)</name>
    <name type="common">Prevotella ruminicola</name>
    <dbReference type="NCBI Taxonomy" id="264731"/>
    <lineage>
        <taxon>Bacteria</taxon>
        <taxon>Pseudomonadati</taxon>
        <taxon>Bacteroidota</taxon>
        <taxon>Bacteroidia</taxon>
        <taxon>Bacteroidales</taxon>
        <taxon>Prevotellaceae</taxon>
        <taxon>Xylanibacter</taxon>
    </lineage>
</organism>
<sequence>MVNKVYSNRISEYTHENGGRVLILFLLFLLVIYSFLNYGFGAFTVVCCVPILVIIILATFRYRMLCFWLLVVVNYFLQWHGLKLPSGIPMSMYNEMLEIILLVLVIIDAKDAKLERITNLMLLGLFLWCGFCTLEILNNSCGLGINVGAWYMGTRMMAFQLLYAFLTFSLYIKNPKILIRYLFIWGSLALFASFWIWKQANIGLTHSEEVWLYGAGSNTHIIQNGTLIRYFSIFSDAANFGIGIASTAVAFIIFGITSKIKKHRIIFLIIGLASAWAMFPTGTRTAIACFIAGFMVYIFLSKSVKIAVPFTVIFSTFVFIIVFTNIGQGNQQIRRMRSAFNDNDPSSNVRKINQEAIKSYLKDAPWGLGVGIWNSGGIPTNNKFHKVFSTPADSEYVGIWIRTGVIGLTVFLISNGIMILGACIIVFFRLKSPSLRGIGAGLTCAMISQQVGGYGNMVLFQFPNCLVFYGGLTIVYILPFIEKEWTEWENKELAKQEEKNRLKLEQKLAKRV</sequence>
<name>D5ESU2_XYLR2</name>
<evidence type="ECO:0000256" key="4">
    <source>
        <dbReference type="ARBA" id="ARBA00023136"/>
    </source>
</evidence>
<dbReference type="GeneID" id="31502503"/>
<keyword evidence="3 5" id="KW-1133">Transmembrane helix</keyword>
<evidence type="ECO:0000313" key="8">
    <source>
        <dbReference type="Proteomes" id="UP000000927"/>
    </source>
</evidence>
<feature type="transmembrane region" description="Helical" evidence="5">
    <location>
        <begin position="119"/>
        <end position="137"/>
    </location>
</feature>
<feature type="transmembrane region" description="Helical" evidence="5">
    <location>
        <begin position="65"/>
        <end position="82"/>
    </location>
</feature>
<feature type="transmembrane region" description="Helical" evidence="5">
    <location>
        <begin position="178"/>
        <end position="197"/>
    </location>
</feature>
<feature type="transmembrane region" description="Helical" evidence="5">
    <location>
        <begin position="88"/>
        <end position="107"/>
    </location>
</feature>
<feature type="transmembrane region" description="Helical" evidence="5">
    <location>
        <begin position="306"/>
        <end position="327"/>
    </location>
</feature>
<comment type="subcellular location">
    <subcellularLocation>
        <location evidence="1">Membrane</location>
        <topology evidence="1">Multi-pass membrane protein</topology>
    </subcellularLocation>
</comment>
<feature type="transmembrane region" description="Helical" evidence="5">
    <location>
        <begin position="21"/>
        <end position="36"/>
    </location>
</feature>
<dbReference type="HOGENOM" id="CLU_042012_0_0_10"/>
<dbReference type="Proteomes" id="UP000000927">
    <property type="component" value="Chromosome"/>
</dbReference>
<feature type="domain" description="O-antigen ligase-related" evidence="6">
    <location>
        <begin position="272"/>
        <end position="412"/>
    </location>
</feature>